<organism evidence="1 2">
    <name type="scientific">Amycolatopsis alba DSM 44262</name>
    <dbReference type="NCBI Taxonomy" id="1125972"/>
    <lineage>
        <taxon>Bacteria</taxon>
        <taxon>Bacillati</taxon>
        <taxon>Actinomycetota</taxon>
        <taxon>Actinomycetes</taxon>
        <taxon>Pseudonocardiales</taxon>
        <taxon>Pseudonocardiaceae</taxon>
        <taxon>Amycolatopsis</taxon>
    </lineage>
</organism>
<keyword evidence="2" id="KW-1185">Reference proteome</keyword>
<dbReference type="InterPro" id="IPR027417">
    <property type="entry name" value="P-loop_NTPase"/>
</dbReference>
<dbReference type="Pfam" id="PF13671">
    <property type="entry name" value="AAA_33"/>
    <property type="match status" value="1"/>
</dbReference>
<protein>
    <submittedName>
        <fullName evidence="1">Uncharacterized protein</fullName>
    </submittedName>
</protein>
<evidence type="ECO:0000313" key="1">
    <source>
        <dbReference type="EMBL" id="OXM51470.1"/>
    </source>
</evidence>
<name>A0A229RXT8_AMYAL</name>
<comment type="caution">
    <text evidence="1">The sequence shown here is derived from an EMBL/GenBank/DDBJ whole genome shotgun (WGS) entry which is preliminary data.</text>
</comment>
<dbReference type="RefSeq" id="WP_020632696.1">
    <property type="nucleotide sequence ID" value="NZ_KB913032.1"/>
</dbReference>
<accession>A0A229RXT8</accession>
<sequence length="179" mass="19654">MPRLIALNGPPACGKSTLARLYAEEHPLTLNLDIDRIRGLLGAWRDDAAKAGMLARDLAMSAARTHLLAGHGVIVPQFLGRADLLERLEALAEETAAEFHEIVLLDTKDNALRRFAERTRAAAEPEHVEAHEMLDGRGQPAAMYDRLVALIETRPRAKIVRTHAGKIQDAYQGLLGKLT</sequence>
<reference evidence="1 2" key="1">
    <citation type="submission" date="2017-07" db="EMBL/GenBank/DDBJ databases">
        <title>Amycolatopsis alba DSM 44262 Genome sequencing and assembly.</title>
        <authorList>
            <person name="Kaur N."/>
            <person name="Mayilraj S."/>
        </authorList>
    </citation>
    <scope>NUCLEOTIDE SEQUENCE [LARGE SCALE GENOMIC DNA]</scope>
    <source>
        <strain evidence="1 2">DSM 44262</strain>
    </source>
</reference>
<dbReference type="Proteomes" id="UP000215563">
    <property type="component" value="Unassembled WGS sequence"/>
</dbReference>
<dbReference type="AlphaFoldDB" id="A0A229RXT8"/>
<dbReference type="SUPFAM" id="SSF52540">
    <property type="entry name" value="P-loop containing nucleoside triphosphate hydrolases"/>
    <property type="match status" value="1"/>
</dbReference>
<evidence type="ECO:0000313" key="2">
    <source>
        <dbReference type="Proteomes" id="UP000215563"/>
    </source>
</evidence>
<proteinExistence type="predicted"/>
<dbReference type="OrthoDB" id="7837405at2"/>
<dbReference type="EMBL" id="NMQU01000033">
    <property type="protein sequence ID" value="OXM51470.1"/>
    <property type="molecule type" value="Genomic_DNA"/>
</dbReference>
<gene>
    <name evidence="1" type="ORF">CFP75_13565</name>
</gene>
<dbReference type="Gene3D" id="3.40.50.300">
    <property type="entry name" value="P-loop containing nucleotide triphosphate hydrolases"/>
    <property type="match status" value="1"/>
</dbReference>